<protein>
    <submittedName>
        <fullName evidence="1">DUF3318 domain-containing protein</fullName>
    </submittedName>
</protein>
<keyword evidence="2" id="KW-1185">Reference proteome</keyword>
<dbReference type="EMBL" id="CP040077">
    <property type="protein sequence ID" value="QCP50909.1"/>
    <property type="molecule type" value="Genomic_DNA"/>
</dbReference>
<sequence>MSQNPPESAVRRKRTFSKDLSAPQLRAVRKEILLLRADVERAELRQATADLRRNVSNFSWLKVLVPGFAFRQRGSSGKGINASLSELVAQHPLVSSIASMVLAKPLRGALKAGVKPALKWGGLGLALWEAYRIWRQIKQNKVDQDDDGVASSS</sequence>
<dbReference type="RefSeq" id="WP_137333719.1">
    <property type="nucleotide sequence ID" value="NZ_CP040077.1"/>
</dbReference>
<evidence type="ECO:0000313" key="2">
    <source>
        <dbReference type="Proteomes" id="UP000298656"/>
    </source>
</evidence>
<name>A0A4P8IYC8_9BURK</name>
<organism evidence="1 2">
    <name type="scientific">Trinickia violacea</name>
    <dbReference type="NCBI Taxonomy" id="2571746"/>
    <lineage>
        <taxon>Bacteria</taxon>
        <taxon>Pseudomonadati</taxon>
        <taxon>Pseudomonadota</taxon>
        <taxon>Betaproteobacteria</taxon>
        <taxon>Burkholderiales</taxon>
        <taxon>Burkholderiaceae</taxon>
        <taxon>Trinickia</taxon>
    </lineage>
</organism>
<dbReference type="OrthoDB" id="9131106at2"/>
<dbReference type="KEGG" id="tvl:FAZ95_18205"/>
<dbReference type="Proteomes" id="UP000298656">
    <property type="component" value="Chromosome 1"/>
</dbReference>
<dbReference type="AlphaFoldDB" id="A0A4P8IYC8"/>
<reference evidence="1 2" key="1">
    <citation type="submission" date="2019-05" db="EMBL/GenBank/DDBJ databases">
        <title>Burkholderia sp. DHOD12, isolated from subtropical forest soil.</title>
        <authorList>
            <person name="Gao Z.-H."/>
            <person name="Qiu L.-H."/>
        </authorList>
    </citation>
    <scope>NUCLEOTIDE SEQUENCE [LARGE SCALE GENOMIC DNA]</scope>
    <source>
        <strain evidence="1 2">DHOD12</strain>
    </source>
</reference>
<evidence type="ECO:0000313" key="1">
    <source>
        <dbReference type="EMBL" id="QCP50909.1"/>
    </source>
</evidence>
<accession>A0A4P8IYC8</accession>
<proteinExistence type="predicted"/>
<gene>
    <name evidence="1" type="ORF">FAZ95_18205</name>
</gene>